<organism evidence="1 2">
    <name type="scientific">OM182 bacterium MED-G24</name>
    <dbReference type="NCBI Taxonomy" id="1986255"/>
    <lineage>
        <taxon>Bacteria</taxon>
        <taxon>Pseudomonadati</taxon>
        <taxon>Pseudomonadota</taxon>
        <taxon>Gammaproteobacteria</taxon>
        <taxon>OMG group</taxon>
        <taxon>OM182 clade</taxon>
    </lineage>
</organism>
<dbReference type="AlphaFoldDB" id="A0A2A5WLX5"/>
<evidence type="ECO:0000313" key="2">
    <source>
        <dbReference type="Proteomes" id="UP000219327"/>
    </source>
</evidence>
<sequence>MGWLERILDAIERQLTEDRRPTAYDPVLESVILAMLDQWRYFFQLGEFRVQHGDDNGTAQVLSQIENHLDYGPDARRLLDMIDQRKQDQVSGVITVPLIPHRGQFLVPCRIGKTQVNLLLDTGAAMTVVLSVQARRSGLPIGN</sequence>
<name>A0A2A5WLX5_9GAMM</name>
<comment type="caution">
    <text evidence="1">The sequence shown here is derived from an EMBL/GenBank/DDBJ whole genome shotgun (WGS) entry which is preliminary data.</text>
</comment>
<dbReference type="Proteomes" id="UP000219327">
    <property type="component" value="Unassembled WGS sequence"/>
</dbReference>
<gene>
    <name evidence="1" type="ORF">CNE99_08085</name>
</gene>
<dbReference type="InterPro" id="IPR021109">
    <property type="entry name" value="Peptidase_aspartic_dom_sf"/>
</dbReference>
<dbReference type="EMBL" id="NTKD01000047">
    <property type="protein sequence ID" value="PDH37545.1"/>
    <property type="molecule type" value="Genomic_DNA"/>
</dbReference>
<dbReference type="GO" id="GO:0006508">
    <property type="term" value="P:proteolysis"/>
    <property type="evidence" value="ECO:0007669"/>
    <property type="project" value="InterPro"/>
</dbReference>
<dbReference type="SUPFAM" id="SSF50630">
    <property type="entry name" value="Acid proteases"/>
    <property type="match status" value="1"/>
</dbReference>
<dbReference type="PROSITE" id="PS00141">
    <property type="entry name" value="ASP_PROTEASE"/>
    <property type="match status" value="1"/>
</dbReference>
<evidence type="ECO:0008006" key="3">
    <source>
        <dbReference type="Google" id="ProtNLM"/>
    </source>
</evidence>
<dbReference type="GO" id="GO:0004190">
    <property type="term" value="F:aspartic-type endopeptidase activity"/>
    <property type="evidence" value="ECO:0007669"/>
    <property type="project" value="InterPro"/>
</dbReference>
<dbReference type="Gene3D" id="2.40.70.10">
    <property type="entry name" value="Acid Proteases"/>
    <property type="match status" value="1"/>
</dbReference>
<dbReference type="InterPro" id="IPR001969">
    <property type="entry name" value="Aspartic_peptidase_AS"/>
</dbReference>
<feature type="non-terminal residue" evidence="1">
    <location>
        <position position="143"/>
    </location>
</feature>
<evidence type="ECO:0000313" key="1">
    <source>
        <dbReference type="EMBL" id="PDH37545.1"/>
    </source>
</evidence>
<reference evidence="1 2" key="1">
    <citation type="submission" date="2017-08" db="EMBL/GenBank/DDBJ databases">
        <title>Fine stratification of microbial communities through a metagenomic profile of the photic zone.</title>
        <authorList>
            <person name="Haro-Moreno J.M."/>
            <person name="Lopez-Perez M."/>
            <person name="De La Torre J."/>
            <person name="Picazo A."/>
            <person name="Camacho A."/>
            <person name="Rodriguez-Valera F."/>
        </authorList>
    </citation>
    <scope>NUCLEOTIDE SEQUENCE [LARGE SCALE GENOMIC DNA]</scope>
    <source>
        <strain evidence="1">MED-G24</strain>
    </source>
</reference>
<protein>
    <recommendedName>
        <fullName evidence="3">Peptidase A2 domain-containing protein</fullName>
    </recommendedName>
</protein>
<proteinExistence type="predicted"/>
<accession>A0A2A5WLX5</accession>